<evidence type="ECO:0000313" key="2">
    <source>
        <dbReference type="EMBL" id="OEH79146.1"/>
    </source>
</evidence>
<name>A0A1D3D6R4_9EIME</name>
<feature type="region of interest" description="Disordered" evidence="1">
    <location>
        <begin position="429"/>
        <end position="478"/>
    </location>
</feature>
<feature type="compositionally biased region" description="Basic and acidic residues" evidence="1">
    <location>
        <begin position="451"/>
        <end position="461"/>
    </location>
</feature>
<dbReference type="VEuPathDB" id="ToxoDB:LOC34620045"/>
<protein>
    <submittedName>
        <fullName evidence="2">Uncharacterized protein</fullName>
    </submittedName>
</protein>
<proteinExistence type="predicted"/>
<feature type="compositionally biased region" description="Polar residues" evidence="1">
    <location>
        <begin position="52"/>
        <end position="61"/>
    </location>
</feature>
<dbReference type="VEuPathDB" id="ToxoDB:cyc_03337"/>
<dbReference type="AlphaFoldDB" id="A0A1D3D6R4"/>
<evidence type="ECO:0000256" key="1">
    <source>
        <dbReference type="SAM" id="MobiDB-lite"/>
    </source>
</evidence>
<dbReference type="InParanoid" id="A0A1D3D6R4"/>
<dbReference type="EMBL" id="JROU02000474">
    <property type="protein sequence ID" value="OEH79146.1"/>
    <property type="molecule type" value="Genomic_DNA"/>
</dbReference>
<dbReference type="Proteomes" id="UP000095192">
    <property type="component" value="Unassembled WGS sequence"/>
</dbReference>
<keyword evidence="3" id="KW-1185">Reference proteome</keyword>
<sequence>MLLLRGCASSLKASLDFIGPAAAAHTRLQEGLAAAEAASTEVAPTADVCTPTAGSDSTKANAATAGGSRLPPSDAAEAEGAAASAAAADRFKAEDTAEASAAAAALDAAKEAAKASGGNSDHLLFDAETFKRMQVLREKIHELQVAGVQTVREADIADVRHLLTERRLLEDVLRLVRDALVAKLQPPTAVAAAAAMHAEGQRRGDGGRAATLTAADIGQEKQHADASNAATAGLQQLEHLAPQLLRHAAFLRTRVAAQKTERLLGLMLLGKPRQLDELMDRMAALGGLDEHLIAFLNHKIREASNAHPPKPLAATALRVLRQRCTARLRLEAAGKAKYLGILAEVFQEPPRAADMRAVANAALHTTEEIEDFCQWLRSGIAFGEETRRLTEQQLEVMRALLAATESLHPAEGEHLDRWSEATAYRPNSDIKIWDDIPNRPQSPSNEQNSDSQKDISRERSGETSSRLPPNGTDSAMQE</sequence>
<gene>
    <name evidence="2" type="ORF">cyc_03337</name>
</gene>
<feature type="compositionally biased region" description="Polar residues" evidence="1">
    <location>
        <begin position="439"/>
        <end position="450"/>
    </location>
</feature>
<feature type="region of interest" description="Disordered" evidence="1">
    <location>
        <begin position="48"/>
        <end position="81"/>
    </location>
</feature>
<accession>A0A1D3D6R4</accession>
<feature type="compositionally biased region" description="Polar residues" evidence="1">
    <location>
        <begin position="462"/>
        <end position="478"/>
    </location>
</feature>
<comment type="caution">
    <text evidence="2">The sequence shown here is derived from an EMBL/GenBank/DDBJ whole genome shotgun (WGS) entry which is preliminary data.</text>
</comment>
<evidence type="ECO:0000313" key="3">
    <source>
        <dbReference type="Proteomes" id="UP000095192"/>
    </source>
</evidence>
<reference evidence="2 3" key="1">
    <citation type="journal article" date="2016" name="BMC Genomics">
        <title>Comparative genomics reveals Cyclospora cayetanensis possesses coccidia-like metabolism and invasion components but unique surface antigens.</title>
        <authorList>
            <person name="Liu S."/>
            <person name="Wang L."/>
            <person name="Zheng H."/>
            <person name="Xu Z."/>
            <person name="Roellig D.M."/>
            <person name="Li N."/>
            <person name="Frace M.A."/>
            <person name="Tang K."/>
            <person name="Arrowood M.J."/>
            <person name="Moss D.M."/>
            <person name="Zhang L."/>
            <person name="Feng Y."/>
            <person name="Xiao L."/>
        </authorList>
    </citation>
    <scope>NUCLEOTIDE SEQUENCE [LARGE SCALE GENOMIC DNA]</scope>
    <source>
        <strain evidence="2 3">CHN_HEN01</strain>
    </source>
</reference>
<organism evidence="2 3">
    <name type="scientific">Cyclospora cayetanensis</name>
    <dbReference type="NCBI Taxonomy" id="88456"/>
    <lineage>
        <taxon>Eukaryota</taxon>
        <taxon>Sar</taxon>
        <taxon>Alveolata</taxon>
        <taxon>Apicomplexa</taxon>
        <taxon>Conoidasida</taxon>
        <taxon>Coccidia</taxon>
        <taxon>Eucoccidiorida</taxon>
        <taxon>Eimeriorina</taxon>
        <taxon>Eimeriidae</taxon>
        <taxon>Cyclospora</taxon>
    </lineage>
</organism>